<protein>
    <submittedName>
        <fullName evidence="1">Uncharacterized protein</fullName>
    </submittedName>
</protein>
<dbReference type="STRING" id="1802214.A2908_02290"/>
<dbReference type="Proteomes" id="UP000176774">
    <property type="component" value="Unassembled WGS sequence"/>
</dbReference>
<proteinExistence type="predicted"/>
<accession>A0A1G2IBV6</accession>
<name>A0A1G2IBV6_9BACT</name>
<reference evidence="1 2" key="1">
    <citation type="journal article" date="2016" name="Nat. Commun.">
        <title>Thousands of microbial genomes shed light on interconnected biogeochemical processes in an aquifer system.</title>
        <authorList>
            <person name="Anantharaman K."/>
            <person name="Brown C.T."/>
            <person name="Hug L.A."/>
            <person name="Sharon I."/>
            <person name="Castelle C.J."/>
            <person name="Probst A.J."/>
            <person name="Thomas B.C."/>
            <person name="Singh A."/>
            <person name="Wilkins M.J."/>
            <person name="Karaoz U."/>
            <person name="Brodie E.L."/>
            <person name="Williams K.H."/>
            <person name="Hubbard S.S."/>
            <person name="Banfield J.F."/>
        </authorList>
    </citation>
    <scope>NUCLEOTIDE SEQUENCE [LARGE SCALE GENOMIC DNA]</scope>
</reference>
<evidence type="ECO:0000313" key="1">
    <source>
        <dbReference type="EMBL" id="OGZ72194.1"/>
    </source>
</evidence>
<dbReference type="AlphaFoldDB" id="A0A1G2IBV6"/>
<gene>
    <name evidence="1" type="ORF">A2908_02290</name>
</gene>
<organism evidence="1 2">
    <name type="scientific">Candidatus Staskawiczbacteria bacterium RIFCSPLOWO2_01_FULL_38_12b</name>
    <dbReference type="NCBI Taxonomy" id="1802214"/>
    <lineage>
        <taxon>Bacteria</taxon>
        <taxon>Candidatus Staskawicziibacteriota</taxon>
    </lineage>
</organism>
<evidence type="ECO:0000313" key="2">
    <source>
        <dbReference type="Proteomes" id="UP000176774"/>
    </source>
</evidence>
<sequence>MWGRDGDKLKFKAMNETLIQMQIVWFFKDDYTNNFEKLSLEIKNLLGEPKISQYIPIPSDAPSNLPRLTLVYDKFNINIAKNRADLFIDNNDTELINKISNTLIDKSLILIGRVAMVKTIFLDGNINDLKNNLADDKKSIDLKEITIRINREKLINNYKCNNIEIINTGFVEDKITKIKKHGIIVMRDINTLSEELKSYSFSKEGIESILKEFDTESKIFILLKK</sequence>
<comment type="caution">
    <text evidence="1">The sequence shown here is derived from an EMBL/GenBank/DDBJ whole genome shotgun (WGS) entry which is preliminary data.</text>
</comment>
<dbReference type="EMBL" id="MHPA01000029">
    <property type="protein sequence ID" value="OGZ72194.1"/>
    <property type="molecule type" value="Genomic_DNA"/>
</dbReference>